<evidence type="ECO:0000313" key="2">
    <source>
        <dbReference type="EMBL" id="KAJ3095609.1"/>
    </source>
</evidence>
<feature type="region of interest" description="Disordered" evidence="1">
    <location>
        <begin position="230"/>
        <end position="258"/>
    </location>
</feature>
<sequence length="258" mass="28203">MHQAKANGGSPPPRNGTPVQQLNQLPLDQQQQQAYGNQANQVNQPVYVQSAAFAYPPQQQQQPYPQQQQLYYPQQQQPQQQQQEPDYTAQWQQYFAENPGAYEAYLAQQQQQQQLQYGGGGAVAVSSNVVLPDDYNYNNSLLPVAPQTNIADVNAADYDTYEQFAAAQQARVLPSADTIFLTRAEAGSPVVQTVPIVTTTEPTQPRSAEELEYEERVKAKIAKENEAVGGALGHGAASGAHDDDDAVPAYTPRSGSPQ</sequence>
<dbReference type="AlphaFoldDB" id="A0AAD5SS43"/>
<feature type="compositionally biased region" description="Low complexity" evidence="1">
    <location>
        <begin position="20"/>
        <end position="41"/>
    </location>
</feature>
<reference evidence="2" key="1">
    <citation type="submission" date="2020-05" db="EMBL/GenBank/DDBJ databases">
        <title>Phylogenomic resolution of chytrid fungi.</title>
        <authorList>
            <person name="Stajich J.E."/>
            <person name="Amses K."/>
            <person name="Simmons R."/>
            <person name="Seto K."/>
            <person name="Myers J."/>
            <person name="Bonds A."/>
            <person name="Quandt C.A."/>
            <person name="Barry K."/>
            <person name="Liu P."/>
            <person name="Grigoriev I."/>
            <person name="Longcore J.E."/>
            <person name="James T.Y."/>
        </authorList>
    </citation>
    <scope>NUCLEOTIDE SEQUENCE</scope>
    <source>
        <strain evidence="2">JEL0513</strain>
    </source>
</reference>
<name>A0AAD5SS43_9FUNG</name>
<protein>
    <submittedName>
        <fullName evidence="2">Uncharacterized protein</fullName>
    </submittedName>
</protein>
<gene>
    <name evidence="2" type="ORF">HK100_005772</name>
</gene>
<dbReference type="Proteomes" id="UP001211907">
    <property type="component" value="Unassembled WGS sequence"/>
</dbReference>
<accession>A0AAD5SS43</accession>
<evidence type="ECO:0000256" key="1">
    <source>
        <dbReference type="SAM" id="MobiDB-lite"/>
    </source>
</evidence>
<feature type="region of interest" description="Disordered" evidence="1">
    <location>
        <begin position="53"/>
        <end position="87"/>
    </location>
</feature>
<feature type="region of interest" description="Disordered" evidence="1">
    <location>
        <begin position="1"/>
        <end position="41"/>
    </location>
</feature>
<evidence type="ECO:0000313" key="3">
    <source>
        <dbReference type="Proteomes" id="UP001211907"/>
    </source>
</evidence>
<keyword evidence="3" id="KW-1185">Reference proteome</keyword>
<proteinExistence type="predicted"/>
<organism evidence="2 3">
    <name type="scientific">Physocladia obscura</name>
    <dbReference type="NCBI Taxonomy" id="109957"/>
    <lineage>
        <taxon>Eukaryota</taxon>
        <taxon>Fungi</taxon>
        <taxon>Fungi incertae sedis</taxon>
        <taxon>Chytridiomycota</taxon>
        <taxon>Chytridiomycota incertae sedis</taxon>
        <taxon>Chytridiomycetes</taxon>
        <taxon>Chytridiales</taxon>
        <taxon>Chytriomycetaceae</taxon>
        <taxon>Physocladia</taxon>
    </lineage>
</organism>
<dbReference type="EMBL" id="JADGJH010002686">
    <property type="protein sequence ID" value="KAJ3095609.1"/>
    <property type="molecule type" value="Genomic_DNA"/>
</dbReference>
<feature type="compositionally biased region" description="Low complexity" evidence="1">
    <location>
        <begin position="55"/>
        <end position="83"/>
    </location>
</feature>
<comment type="caution">
    <text evidence="2">The sequence shown here is derived from an EMBL/GenBank/DDBJ whole genome shotgun (WGS) entry which is preliminary data.</text>
</comment>